<dbReference type="OrthoDB" id="7554902at2759"/>
<reference evidence="2 3" key="1">
    <citation type="submission" date="2015-12" db="EMBL/GenBank/DDBJ databases">
        <title>The genome of Folsomia candida.</title>
        <authorList>
            <person name="Faddeeva A."/>
            <person name="Derks M.F."/>
            <person name="Anvar Y."/>
            <person name="Smit S."/>
            <person name="Van Straalen N."/>
            <person name="Roelofs D."/>
        </authorList>
    </citation>
    <scope>NUCLEOTIDE SEQUENCE [LARGE SCALE GENOMIC DNA]</scope>
    <source>
        <strain evidence="2 3">VU population</strain>
        <tissue evidence="2">Whole body</tissue>
    </source>
</reference>
<accession>A0A226D3X2</accession>
<evidence type="ECO:0008006" key="4">
    <source>
        <dbReference type="Google" id="ProtNLM"/>
    </source>
</evidence>
<feature type="compositionally biased region" description="Basic residues" evidence="1">
    <location>
        <begin position="95"/>
        <end position="106"/>
    </location>
</feature>
<organism evidence="2 3">
    <name type="scientific">Folsomia candida</name>
    <name type="common">Springtail</name>
    <dbReference type="NCBI Taxonomy" id="158441"/>
    <lineage>
        <taxon>Eukaryota</taxon>
        <taxon>Metazoa</taxon>
        <taxon>Ecdysozoa</taxon>
        <taxon>Arthropoda</taxon>
        <taxon>Hexapoda</taxon>
        <taxon>Collembola</taxon>
        <taxon>Entomobryomorpha</taxon>
        <taxon>Isotomoidea</taxon>
        <taxon>Isotomidae</taxon>
        <taxon>Proisotominae</taxon>
        <taxon>Folsomia</taxon>
    </lineage>
</organism>
<feature type="compositionally biased region" description="Polar residues" evidence="1">
    <location>
        <begin position="79"/>
        <end position="89"/>
    </location>
</feature>
<dbReference type="PANTHER" id="PTHR34153">
    <property type="entry name" value="SI:CH211-262H13.3-RELATED-RELATED"/>
    <property type="match status" value="1"/>
</dbReference>
<dbReference type="EMBL" id="LNIX01000034">
    <property type="protein sequence ID" value="OXA40262.1"/>
    <property type="molecule type" value="Genomic_DNA"/>
</dbReference>
<proteinExistence type="predicted"/>
<evidence type="ECO:0000313" key="3">
    <source>
        <dbReference type="Proteomes" id="UP000198287"/>
    </source>
</evidence>
<dbReference type="Proteomes" id="UP000198287">
    <property type="component" value="Unassembled WGS sequence"/>
</dbReference>
<evidence type="ECO:0000256" key="1">
    <source>
        <dbReference type="SAM" id="MobiDB-lite"/>
    </source>
</evidence>
<feature type="region of interest" description="Disordered" evidence="1">
    <location>
        <begin position="78"/>
        <end position="165"/>
    </location>
</feature>
<name>A0A226D3X2_FOLCA</name>
<dbReference type="AlphaFoldDB" id="A0A226D3X2"/>
<gene>
    <name evidence="2" type="ORF">Fcan01_25034</name>
</gene>
<protein>
    <recommendedName>
        <fullName evidence="4">DUF4806 domain-containing protein</fullName>
    </recommendedName>
</protein>
<comment type="caution">
    <text evidence="2">The sequence shown here is derived from an EMBL/GenBank/DDBJ whole genome shotgun (WGS) entry which is preliminary data.</text>
</comment>
<dbReference type="PANTHER" id="PTHR34153:SF2">
    <property type="entry name" value="SI:CH211-262H13.3-RELATED"/>
    <property type="match status" value="1"/>
</dbReference>
<evidence type="ECO:0000313" key="2">
    <source>
        <dbReference type="EMBL" id="OXA40262.1"/>
    </source>
</evidence>
<sequence length="369" mass="40906">MASAKFSVVNFYKEKKVATVLTSWLDARLKYCAWPSGPCAADKLKTFAPPEKAWPKYPCKHIKFADSLEEANRYRDKAQFQSEVDSSAPESPHFSKTKPRRKKIQVKKPASFSADQESDSLSSNEEENVPTTNFLNLGESEIPSNTDTAPDDDNVEINGQEGGSSERQIELVDDVSNYVVVPLQELENIKTELKNLQLTVAENLVKINGNLEELLRRSNLVGGIVEEIACDHPTLPVTTIENFDKLSEWIKTRENKIKLVAKLRILGGANSEEISKRDLDYLFAKNIAKIVTLTGVGKGVLRGFRDSGLIDLINSSVRATSGGEQFTTAKAEAAIKKWVKNKSDSRAETRCLGASRSLSVPNNENDENN</sequence>
<feature type="region of interest" description="Disordered" evidence="1">
    <location>
        <begin position="342"/>
        <end position="369"/>
    </location>
</feature>
<keyword evidence="3" id="KW-1185">Reference proteome</keyword>